<proteinExistence type="predicted"/>
<dbReference type="GO" id="GO:0003830">
    <property type="term" value="F:beta-1,4-mannosylglycoprotein 4-beta-N-acetylglucosaminyltransferase activity"/>
    <property type="evidence" value="ECO:0007669"/>
    <property type="project" value="InterPro"/>
</dbReference>
<dbReference type="OrthoDB" id="6474464at2759"/>
<feature type="signal peptide" evidence="1">
    <location>
        <begin position="1"/>
        <end position="16"/>
    </location>
</feature>
<keyword evidence="1" id="KW-0732">Signal</keyword>
<feature type="chain" id="PRO_5035257766" evidence="1">
    <location>
        <begin position="17"/>
        <end position="622"/>
    </location>
</feature>
<dbReference type="PANTHER" id="PTHR12224">
    <property type="entry name" value="BETA-1,4-MANNOSYL-GLYCOPROTEIN BETA-1,4-N-ACETYLGLUCOSAMINYL-TRANSFERASE"/>
    <property type="match status" value="1"/>
</dbReference>
<organism evidence="2 3">
    <name type="scientific">Pelagomonas calceolata</name>
    <dbReference type="NCBI Taxonomy" id="35677"/>
    <lineage>
        <taxon>Eukaryota</taxon>
        <taxon>Sar</taxon>
        <taxon>Stramenopiles</taxon>
        <taxon>Ochrophyta</taxon>
        <taxon>Pelagophyceae</taxon>
        <taxon>Pelagomonadales</taxon>
        <taxon>Pelagomonadaceae</taxon>
        <taxon>Pelagomonas</taxon>
    </lineage>
</organism>
<evidence type="ECO:0000313" key="2">
    <source>
        <dbReference type="EMBL" id="CAH0369491.1"/>
    </source>
</evidence>
<evidence type="ECO:0000313" key="3">
    <source>
        <dbReference type="Proteomes" id="UP000789595"/>
    </source>
</evidence>
<comment type="caution">
    <text evidence="2">The sequence shown here is derived from an EMBL/GenBank/DDBJ whole genome shotgun (WGS) entry which is preliminary data.</text>
</comment>
<dbReference type="PANTHER" id="PTHR12224:SF0">
    <property type="entry name" value="BETA-1,4-MANNOSYL-GLYCOPROTEIN 4-BETA-N-ACETYLGLUCOSAMINYLTRANSFERASE"/>
    <property type="match status" value="1"/>
</dbReference>
<dbReference type="GO" id="GO:0006044">
    <property type="term" value="P:N-acetylglucosamine metabolic process"/>
    <property type="evidence" value="ECO:0007669"/>
    <property type="project" value="TreeGrafter"/>
</dbReference>
<name>A0A8J2X0M4_9STRA</name>
<dbReference type="AlphaFoldDB" id="A0A8J2X0M4"/>
<dbReference type="GO" id="GO:0016020">
    <property type="term" value="C:membrane"/>
    <property type="evidence" value="ECO:0007669"/>
    <property type="project" value="InterPro"/>
</dbReference>
<dbReference type="InterPro" id="IPR006813">
    <property type="entry name" value="Glyco_trans_17"/>
</dbReference>
<reference evidence="2" key="1">
    <citation type="submission" date="2021-11" db="EMBL/GenBank/DDBJ databases">
        <authorList>
            <consortium name="Genoscope - CEA"/>
            <person name="William W."/>
        </authorList>
    </citation>
    <scope>NUCLEOTIDE SEQUENCE</scope>
</reference>
<accession>A0A8J2X0M4</accession>
<evidence type="ECO:0000256" key="1">
    <source>
        <dbReference type="SAM" id="SignalP"/>
    </source>
</evidence>
<dbReference type="Proteomes" id="UP000789595">
    <property type="component" value="Unassembled WGS sequence"/>
</dbReference>
<keyword evidence="3" id="KW-1185">Reference proteome</keyword>
<protein>
    <submittedName>
        <fullName evidence="2">Uncharacterized protein</fullName>
    </submittedName>
</protein>
<gene>
    <name evidence="2" type="ORF">PECAL_2P26140</name>
</gene>
<dbReference type="Pfam" id="PF04724">
    <property type="entry name" value="Glyco_transf_17"/>
    <property type="match status" value="1"/>
</dbReference>
<dbReference type="EMBL" id="CAKKNE010000002">
    <property type="protein sequence ID" value="CAH0369491.1"/>
    <property type="molecule type" value="Genomic_DNA"/>
</dbReference>
<sequence>MKALAWLLAHAATAEWWSLVNDDALRVTDELIAGAVLTDRPGGLEWNDGWPAEGRALCFRLGSREACRTDWGPLGAGTARLAAVAFGVDVNEGAFGSHELTLDMRVVDVETGADVSEILVQRVRAEPLSRCVAEAAKTSNSTRHRVFDAFPFFNEDKVLEVRLRELDDSVDVFVPVESTVTHNGGPHEPLWPSLQHDSRFRRFAPRVASHIADVSHDVPELSAKEAALQRERQQRDAVVEALEKAGAVASDVVILSDADEIPDSQRLNDVLACHGYLTDGKVLPAALLMAWHQYDFRWRARVPWGAVAREGCVVAAVGDLRYRSNSDFRRMLRDERQASNLSIDRSHIRDSGWHLSSFGGTSLLKKKLESYIEAHAYNSSFFTDHKRLERLQRNGIGYYELAGQGLDPSGSFDCVADRSDLPRFALQHREDLPELFGGSRCEAEATDKAWLQADVAGAKLESAGQFILDVDGTSRKPSRTFECGVVCVRLDDHLDEARFSHDVENACRESLVRRPACENVKSIVREKCKDALALSSETSVEVREGFSFQEEHYVSLTIDGAPVVVTLSATSDVNEVSGGVCETHKLDATQCGQLRESLSMQRPVDAWLPPGEWSREAWEEAG</sequence>